<dbReference type="AlphaFoldDB" id="I3ZIM3"/>
<dbReference type="InterPro" id="IPR011701">
    <property type="entry name" value="MFS"/>
</dbReference>
<dbReference type="EMBL" id="CP003379">
    <property type="protein sequence ID" value="AFL89091.1"/>
    <property type="molecule type" value="Genomic_DNA"/>
</dbReference>
<feature type="transmembrane region" description="Helical" evidence="11">
    <location>
        <begin position="236"/>
        <end position="260"/>
    </location>
</feature>
<dbReference type="InterPro" id="IPR036259">
    <property type="entry name" value="MFS_trans_sf"/>
</dbReference>
<keyword evidence="10 11" id="KW-0472">Membrane</keyword>
<gene>
    <name evidence="12" type="ordered locus">Terro_2856</name>
</gene>
<keyword evidence="8 11" id="KW-0812">Transmembrane</keyword>
<keyword evidence="6" id="KW-0997">Cell inner membrane</keyword>
<dbReference type="GO" id="GO:0055056">
    <property type="term" value="F:D-glucose transmembrane transporter activity"/>
    <property type="evidence" value="ECO:0007669"/>
    <property type="project" value="InterPro"/>
</dbReference>
<dbReference type="PANTHER" id="PTHR43702:SF3">
    <property type="entry name" value="PROTEIN TSGA"/>
    <property type="match status" value="1"/>
</dbReference>
<dbReference type="GO" id="GO:0005354">
    <property type="term" value="F:galactose transmembrane transporter activity"/>
    <property type="evidence" value="ECO:0007669"/>
    <property type="project" value="InterPro"/>
</dbReference>
<reference evidence="12 13" key="1">
    <citation type="submission" date="2012-06" db="EMBL/GenBank/DDBJ databases">
        <title>Complete genome of Terriglobus roseus DSM 18391.</title>
        <authorList>
            <consortium name="US DOE Joint Genome Institute (JGI-PGF)"/>
            <person name="Lucas S."/>
            <person name="Copeland A."/>
            <person name="Lapidus A."/>
            <person name="Glavina del Rio T."/>
            <person name="Dalin E."/>
            <person name="Tice H."/>
            <person name="Bruce D."/>
            <person name="Goodwin L."/>
            <person name="Pitluck S."/>
            <person name="Peters L."/>
            <person name="Mikhailova N."/>
            <person name="Munk A.C.C."/>
            <person name="Kyrpides N."/>
            <person name="Mavromatis K."/>
            <person name="Ivanova N."/>
            <person name="Brettin T."/>
            <person name="Detter J.C."/>
            <person name="Han C."/>
            <person name="Larimer F."/>
            <person name="Land M."/>
            <person name="Hauser L."/>
            <person name="Markowitz V."/>
            <person name="Cheng J.-F."/>
            <person name="Hugenholtz P."/>
            <person name="Woyke T."/>
            <person name="Wu D."/>
            <person name="Brambilla E."/>
            <person name="Klenk H.-P."/>
            <person name="Eisen J.A."/>
        </authorList>
    </citation>
    <scope>NUCLEOTIDE SEQUENCE [LARGE SCALE GENOMIC DNA]</scope>
    <source>
        <strain evidence="13">DSM 18391 / NRRL B-41598 / KBS 63</strain>
    </source>
</reference>
<keyword evidence="13" id="KW-1185">Reference proteome</keyword>
<dbReference type="GO" id="GO:0005886">
    <property type="term" value="C:plasma membrane"/>
    <property type="evidence" value="ECO:0007669"/>
    <property type="project" value="UniProtKB-SubCell"/>
</dbReference>
<feature type="transmembrane region" description="Helical" evidence="11">
    <location>
        <begin position="90"/>
        <end position="109"/>
    </location>
</feature>
<dbReference type="STRING" id="926566.Terro_2856"/>
<feature type="transmembrane region" description="Helical" evidence="11">
    <location>
        <begin position="159"/>
        <end position="180"/>
    </location>
</feature>
<dbReference type="CDD" id="cd17394">
    <property type="entry name" value="MFS_FucP_like"/>
    <property type="match status" value="1"/>
</dbReference>
<keyword evidence="9 11" id="KW-1133">Transmembrane helix</keyword>
<evidence type="ECO:0000256" key="3">
    <source>
        <dbReference type="ARBA" id="ARBA00009120"/>
    </source>
</evidence>
<dbReference type="HOGENOM" id="CLU_028452_2_2_0"/>
<evidence type="ECO:0000256" key="5">
    <source>
        <dbReference type="ARBA" id="ARBA00022475"/>
    </source>
</evidence>
<dbReference type="Pfam" id="PF07690">
    <property type="entry name" value="MFS_1"/>
    <property type="match status" value="1"/>
</dbReference>
<dbReference type="PATRIC" id="fig|926566.3.peg.2844"/>
<protein>
    <submittedName>
        <fullName evidence="12">Glucose/galactose transporter</fullName>
    </submittedName>
</protein>
<feature type="transmembrane region" description="Helical" evidence="11">
    <location>
        <begin position="360"/>
        <end position="379"/>
    </location>
</feature>
<feature type="transmembrane region" description="Helical" evidence="11">
    <location>
        <begin position="326"/>
        <end position="348"/>
    </location>
</feature>
<evidence type="ECO:0000256" key="8">
    <source>
        <dbReference type="ARBA" id="ARBA00022692"/>
    </source>
</evidence>
<comment type="function">
    <text evidence="1">Intake of glucose and galactose.</text>
</comment>
<dbReference type="SUPFAM" id="SSF103473">
    <property type="entry name" value="MFS general substrate transporter"/>
    <property type="match status" value="1"/>
</dbReference>
<evidence type="ECO:0000256" key="9">
    <source>
        <dbReference type="ARBA" id="ARBA00022989"/>
    </source>
</evidence>
<dbReference type="InterPro" id="IPR005964">
    <property type="entry name" value="Glc/Gal_transptr_bac"/>
</dbReference>
<keyword evidence="4" id="KW-0813">Transport</keyword>
<evidence type="ECO:0000256" key="4">
    <source>
        <dbReference type="ARBA" id="ARBA00022448"/>
    </source>
</evidence>
<evidence type="ECO:0000313" key="13">
    <source>
        <dbReference type="Proteomes" id="UP000006056"/>
    </source>
</evidence>
<evidence type="ECO:0000256" key="1">
    <source>
        <dbReference type="ARBA" id="ARBA00003321"/>
    </source>
</evidence>
<keyword evidence="5" id="KW-1003">Cell membrane</keyword>
<feature type="transmembrane region" description="Helical" evidence="11">
    <location>
        <begin position="115"/>
        <end position="138"/>
    </location>
</feature>
<proteinExistence type="inferred from homology"/>
<evidence type="ECO:0000256" key="6">
    <source>
        <dbReference type="ARBA" id="ARBA00022519"/>
    </source>
</evidence>
<evidence type="ECO:0000313" key="12">
    <source>
        <dbReference type="EMBL" id="AFL89091.1"/>
    </source>
</evidence>
<feature type="transmembrane region" description="Helical" evidence="11">
    <location>
        <begin position="20"/>
        <end position="40"/>
    </location>
</feature>
<feature type="transmembrane region" description="Helical" evidence="11">
    <location>
        <begin position="60"/>
        <end position="78"/>
    </location>
</feature>
<comment type="subcellular location">
    <subcellularLocation>
        <location evidence="2">Cell inner membrane</location>
        <topology evidence="2">Multi-pass membrane protein</topology>
    </subcellularLocation>
</comment>
<dbReference type="eggNOG" id="COG0738">
    <property type="taxonomic scope" value="Bacteria"/>
</dbReference>
<dbReference type="Gene3D" id="1.20.1250.20">
    <property type="entry name" value="MFS general substrate transporter like domains"/>
    <property type="match status" value="2"/>
</dbReference>
<dbReference type="RefSeq" id="WP_014786355.1">
    <property type="nucleotide sequence ID" value="NC_018014.1"/>
</dbReference>
<organism evidence="12 13">
    <name type="scientific">Terriglobus roseus (strain DSM 18391 / NRRL B-41598 / KBS 63)</name>
    <dbReference type="NCBI Taxonomy" id="926566"/>
    <lineage>
        <taxon>Bacteria</taxon>
        <taxon>Pseudomonadati</taxon>
        <taxon>Acidobacteriota</taxon>
        <taxon>Terriglobia</taxon>
        <taxon>Terriglobales</taxon>
        <taxon>Acidobacteriaceae</taxon>
        <taxon>Terriglobus</taxon>
    </lineage>
</organism>
<dbReference type="OrthoDB" id="9795150at2"/>
<dbReference type="KEGG" id="trs:Terro_2856"/>
<name>I3ZIM3_TERRK</name>
<dbReference type="PANTHER" id="PTHR43702">
    <property type="entry name" value="L-FUCOSE-PROTON SYMPORTER"/>
    <property type="match status" value="1"/>
</dbReference>
<evidence type="ECO:0000256" key="2">
    <source>
        <dbReference type="ARBA" id="ARBA00004429"/>
    </source>
</evidence>
<dbReference type="Proteomes" id="UP000006056">
    <property type="component" value="Chromosome"/>
</dbReference>
<keyword evidence="7" id="KW-0762">Sugar transport</keyword>
<accession>I3ZIM3</accession>
<comment type="similarity">
    <text evidence="3">Belongs to the major facilitator superfamily. FHS transporter (TC 2.A.1.7) family.</text>
</comment>
<feature type="transmembrane region" description="Helical" evidence="11">
    <location>
        <begin position="192"/>
        <end position="215"/>
    </location>
</feature>
<evidence type="ECO:0000256" key="11">
    <source>
        <dbReference type="SAM" id="Phobius"/>
    </source>
</evidence>
<feature type="transmembrane region" description="Helical" evidence="11">
    <location>
        <begin position="302"/>
        <end position="320"/>
    </location>
</feature>
<dbReference type="NCBIfam" id="TIGR01272">
    <property type="entry name" value="gluP"/>
    <property type="match status" value="1"/>
</dbReference>
<feature type="transmembrane region" description="Helical" evidence="11">
    <location>
        <begin position="272"/>
        <end position="290"/>
    </location>
</feature>
<sequence length="423" mass="44661">MALGSTEQAQPAVSAKGGSYALPLALIVALYFGIGFITAMNDVLVPHFKDLFQLTNVRALLVQFAFFGAYFLLSIPSGKIVGRIGYKNGIVAALATIGVGLLLFLPASIVIAYPLFLFALFLVGCGLALLQVAVNPYISALGDPNKAASRLNLAGGFNSVAGTLAPRVGAIFIFVAAGATTAELAHSVRMPYVVLSMLAFALALITKVMHLPDLIPQRDPSEKGGGSAWDFRHVRYGAFAIFSYVGAEVSIGSLLINYLGQPSMGGLSHADAAKYVSLYWGGAMVGRFIGAWAQRYVAQARALTFVASLGCVFVAVAVFGHGPIALWAIVSCGLFNSVMWPCIFPMSIEGVGKYTSQASGILVTMVVGGAVVPEIQGFLADHYGYQPSFLIVLLCYAYVLFFALYGHRPMRVNGAPILPPAVV</sequence>
<feature type="transmembrane region" description="Helical" evidence="11">
    <location>
        <begin position="385"/>
        <end position="405"/>
    </location>
</feature>
<dbReference type="GO" id="GO:1904659">
    <property type="term" value="P:D-glucose transmembrane transport"/>
    <property type="evidence" value="ECO:0007669"/>
    <property type="project" value="InterPro"/>
</dbReference>
<evidence type="ECO:0000256" key="10">
    <source>
        <dbReference type="ARBA" id="ARBA00023136"/>
    </source>
</evidence>
<evidence type="ECO:0000256" key="7">
    <source>
        <dbReference type="ARBA" id="ARBA00022597"/>
    </source>
</evidence>
<dbReference type="InterPro" id="IPR050375">
    <property type="entry name" value="MFS_TsgA-like"/>
</dbReference>